<dbReference type="AlphaFoldDB" id="A0A843WT06"/>
<proteinExistence type="predicted"/>
<dbReference type="EMBL" id="NMUH01003468">
    <property type="protein sequence ID" value="MQM05730.1"/>
    <property type="molecule type" value="Genomic_DNA"/>
</dbReference>
<accession>A0A843WT06</accession>
<protein>
    <submittedName>
        <fullName evidence="1">Uncharacterized protein</fullName>
    </submittedName>
</protein>
<gene>
    <name evidence="1" type="ORF">Taro_038557</name>
</gene>
<name>A0A843WT06_COLES</name>
<dbReference type="Proteomes" id="UP000652761">
    <property type="component" value="Unassembled WGS sequence"/>
</dbReference>
<reference evidence="1" key="1">
    <citation type="submission" date="2017-07" db="EMBL/GenBank/DDBJ databases">
        <title>Taro Niue Genome Assembly and Annotation.</title>
        <authorList>
            <person name="Atibalentja N."/>
            <person name="Keating K."/>
            <person name="Fields C.J."/>
        </authorList>
    </citation>
    <scope>NUCLEOTIDE SEQUENCE</scope>
    <source>
        <strain evidence="1">Niue_2</strain>
        <tissue evidence="1">Leaf</tissue>
    </source>
</reference>
<evidence type="ECO:0000313" key="2">
    <source>
        <dbReference type="Proteomes" id="UP000652761"/>
    </source>
</evidence>
<keyword evidence="2" id="KW-1185">Reference proteome</keyword>
<evidence type="ECO:0000313" key="1">
    <source>
        <dbReference type="EMBL" id="MQM05730.1"/>
    </source>
</evidence>
<organism evidence="1 2">
    <name type="scientific">Colocasia esculenta</name>
    <name type="common">Wild taro</name>
    <name type="synonym">Arum esculentum</name>
    <dbReference type="NCBI Taxonomy" id="4460"/>
    <lineage>
        <taxon>Eukaryota</taxon>
        <taxon>Viridiplantae</taxon>
        <taxon>Streptophyta</taxon>
        <taxon>Embryophyta</taxon>
        <taxon>Tracheophyta</taxon>
        <taxon>Spermatophyta</taxon>
        <taxon>Magnoliopsida</taxon>
        <taxon>Liliopsida</taxon>
        <taxon>Araceae</taxon>
        <taxon>Aroideae</taxon>
        <taxon>Colocasieae</taxon>
        <taxon>Colocasia</taxon>
    </lineage>
</organism>
<comment type="caution">
    <text evidence="1">The sequence shown here is derived from an EMBL/GenBank/DDBJ whole genome shotgun (WGS) entry which is preliminary data.</text>
</comment>
<sequence>MLFMNATWYPVVIQGKRRPVTSPSMAIRHRFRLPQVGDRKLCSTRHENSSLDRKYGYTNIADIVRRPNFSPGVWSRAADAIIYKHPFSQTGITFRSVIGIA</sequence>